<name>A0A8S0YNL0_ARCPL</name>
<dbReference type="Pfam" id="PF12974">
    <property type="entry name" value="Phosphonate-bd"/>
    <property type="match status" value="1"/>
</dbReference>
<organism evidence="1 4">
    <name type="scientific">Arctia plantaginis</name>
    <name type="common">Wood tiger moth</name>
    <name type="synonym">Phalaena plantaginis</name>
    <dbReference type="NCBI Taxonomy" id="874455"/>
    <lineage>
        <taxon>Eukaryota</taxon>
        <taxon>Metazoa</taxon>
        <taxon>Ecdysozoa</taxon>
        <taxon>Arthropoda</taxon>
        <taxon>Hexapoda</taxon>
        <taxon>Insecta</taxon>
        <taxon>Pterygota</taxon>
        <taxon>Neoptera</taxon>
        <taxon>Endopterygota</taxon>
        <taxon>Lepidoptera</taxon>
        <taxon>Glossata</taxon>
        <taxon>Ditrysia</taxon>
        <taxon>Noctuoidea</taxon>
        <taxon>Erebidae</taxon>
        <taxon>Arctiinae</taxon>
        <taxon>Arctia</taxon>
    </lineage>
</organism>
<accession>A0A8S0YNL0</accession>
<dbReference type="Proteomes" id="UP000494106">
    <property type="component" value="Unassembled WGS sequence"/>
</dbReference>
<dbReference type="PANTHER" id="PTHR35841:SF1">
    <property type="entry name" value="PHOSPHONATES-BINDING PERIPLASMIC PROTEIN"/>
    <property type="match status" value="1"/>
</dbReference>
<evidence type="ECO:0000313" key="3">
    <source>
        <dbReference type="Proteomes" id="UP000494106"/>
    </source>
</evidence>
<evidence type="ECO:0000313" key="1">
    <source>
        <dbReference type="EMBL" id="CAB3220720.1"/>
    </source>
</evidence>
<sequence length="284" mass="31910">MAQNKQELRIVTYMCPSHPVQLYELILELLEEALNCYTTLQYESRNSGPLRNRPDPFSTNKADLGFMSAAAYMKLREKNKTAIELLPVTPVFAHQMNLENKPGYFSDIIIHSDKKAHNVNTLLDLRGCTFAYCDEESFSGSKIVLKTLKDKGENASFFGSTLKSGSHLSSAQMVLSKQAEWAAVDSTTLLYSKKFMYDGGRDIITLETLGRLPPYPVVANANLAVEIKKGITDTLLTLSQTNKWKSEFSKFGIIKFDANSNGAYDGPAAQMWSIQKEKLNIRYY</sequence>
<gene>
    <name evidence="2" type="ORF">APLA_LOCUS17974</name>
    <name evidence="1" type="ORF">APLA_LOCUS421</name>
</gene>
<evidence type="ECO:0000313" key="4">
    <source>
        <dbReference type="Proteomes" id="UP000494256"/>
    </source>
</evidence>
<dbReference type="AlphaFoldDB" id="A0A8S0YNL0"/>
<comment type="caution">
    <text evidence="1">The sequence shown here is derived from an EMBL/GenBank/DDBJ whole genome shotgun (WGS) entry which is preliminary data.</text>
</comment>
<dbReference type="Proteomes" id="UP000494256">
    <property type="component" value="Unassembled WGS sequence"/>
</dbReference>
<dbReference type="EMBL" id="CADEBC010000858">
    <property type="protein sequence ID" value="CAB3261560.1"/>
    <property type="molecule type" value="Genomic_DNA"/>
</dbReference>
<dbReference type="Gene3D" id="3.40.190.10">
    <property type="entry name" value="Periplasmic binding protein-like II"/>
    <property type="match status" value="2"/>
</dbReference>
<dbReference type="OrthoDB" id="5310573at2759"/>
<dbReference type="PANTHER" id="PTHR35841">
    <property type="entry name" value="PHOSPHONATES-BINDING PERIPLASMIC PROTEIN"/>
    <property type="match status" value="1"/>
</dbReference>
<evidence type="ECO:0000313" key="2">
    <source>
        <dbReference type="EMBL" id="CAB3261560.1"/>
    </source>
</evidence>
<proteinExistence type="predicted"/>
<dbReference type="EMBL" id="CADEBD010000038">
    <property type="protein sequence ID" value="CAB3220720.1"/>
    <property type="molecule type" value="Genomic_DNA"/>
</dbReference>
<keyword evidence="3" id="KW-1185">Reference proteome</keyword>
<reference evidence="3 4" key="1">
    <citation type="submission" date="2020-04" db="EMBL/GenBank/DDBJ databases">
        <authorList>
            <person name="Wallbank WR R."/>
            <person name="Pardo Diaz C."/>
            <person name="Kozak K."/>
            <person name="Martin S."/>
            <person name="Jiggins C."/>
            <person name="Moest M."/>
            <person name="Warren A I."/>
            <person name="Byers J.R.P. K."/>
            <person name="Montejo-Kovacevich G."/>
            <person name="Yen C E."/>
        </authorList>
    </citation>
    <scope>NUCLEOTIDE SEQUENCE [LARGE SCALE GENOMIC DNA]</scope>
</reference>
<dbReference type="SUPFAM" id="SSF53850">
    <property type="entry name" value="Periplasmic binding protein-like II"/>
    <property type="match status" value="1"/>
</dbReference>
<protein>
    <submittedName>
        <fullName evidence="1">Uncharacterized protein</fullName>
    </submittedName>
</protein>